<dbReference type="InterPro" id="IPR003382">
    <property type="entry name" value="Flavoprotein"/>
</dbReference>
<dbReference type="Proteomes" id="UP000183954">
    <property type="component" value="Unassembled WGS sequence"/>
</dbReference>
<evidence type="ECO:0000259" key="8">
    <source>
        <dbReference type="Pfam" id="PF02441"/>
    </source>
</evidence>
<evidence type="ECO:0000256" key="4">
    <source>
        <dbReference type="ARBA" id="ARBA00022679"/>
    </source>
</evidence>
<feature type="binding site" evidence="7">
    <location>
        <position position="35"/>
    </location>
    <ligand>
        <name>FMN</name>
        <dbReference type="ChEBI" id="CHEBI:58210"/>
    </ligand>
</feature>
<dbReference type="InterPro" id="IPR004507">
    <property type="entry name" value="UbiX-like"/>
</dbReference>
<evidence type="ECO:0000256" key="6">
    <source>
        <dbReference type="ARBA" id="ARBA00060793"/>
    </source>
</evidence>
<comment type="similarity">
    <text evidence="6 7">Belongs to the UbiX/PAD1 family.</text>
</comment>
<keyword evidence="3 7" id="KW-0288">FMN</keyword>
<protein>
    <recommendedName>
        <fullName evidence="7">Flavin prenyltransferase UbiX</fullName>
        <ecNumber evidence="7">2.5.1.129</ecNumber>
    </recommendedName>
</protein>
<dbReference type="GO" id="GO:0106141">
    <property type="term" value="F:flavin prenyltransferase activity"/>
    <property type="evidence" value="ECO:0007669"/>
    <property type="project" value="UniProtKB-EC"/>
</dbReference>
<dbReference type="Gene3D" id="3.40.50.1950">
    <property type="entry name" value="Flavin prenyltransferase-like"/>
    <property type="match status" value="1"/>
</dbReference>
<dbReference type="AlphaFoldDB" id="A0A1M5Z0E5"/>
<keyword evidence="10" id="KW-1185">Reference proteome</keyword>
<dbReference type="NCBIfam" id="TIGR00421">
    <property type="entry name" value="ubiX_pad"/>
    <property type="match status" value="1"/>
</dbReference>
<feature type="binding site" evidence="7">
    <location>
        <position position="151"/>
    </location>
    <ligand>
        <name>dimethylallyl phosphate</name>
        <dbReference type="ChEBI" id="CHEBI:88052"/>
    </ligand>
</feature>
<feature type="binding site" evidence="7">
    <location>
        <position position="167"/>
    </location>
    <ligand>
        <name>dimethylallyl phosphate</name>
        <dbReference type="ChEBI" id="CHEBI:88052"/>
    </ligand>
</feature>
<dbReference type="EMBL" id="FQXJ01000009">
    <property type="protein sequence ID" value="SHI17701.1"/>
    <property type="molecule type" value="Genomic_DNA"/>
</dbReference>
<keyword evidence="4 7" id="KW-0808">Transferase</keyword>
<comment type="catalytic activity">
    <reaction evidence="5 7">
        <text>dimethylallyl phosphate + FMNH2 = prenylated FMNH2 + phosphate</text>
        <dbReference type="Rhea" id="RHEA:37743"/>
        <dbReference type="ChEBI" id="CHEBI:43474"/>
        <dbReference type="ChEBI" id="CHEBI:57618"/>
        <dbReference type="ChEBI" id="CHEBI:87467"/>
        <dbReference type="ChEBI" id="CHEBI:88052"/>
        <dbReference type="EC" id="2.5.1.129"/>
    </reaction>
</comment>
<evidence type="ECO:0000256" key="5">
    <source>
        <dbReference type="ARBA" id="ARBA00050612"/>
    </source>
</evidence>
<evidence type="ECO:0000256" key="3">
    <source>
        <dbReference type="ARBA" id="ARBA00022643"/>
    </source>
</evidence>
<feature type="binding site" evidence="7">
    <location>
        <begin position="9"/>
        <end position="11"/>
    </location>
    <ligand>
        <name>FMN</name>
        <dbReference type="ChEBI" id="CHEBI:58210"/>
    </ligand>
</feature>
<evidence type="ECO:0000313" key="9">
    <source>
        <dbReference type="EMBL" id="SHI17701.1"/>
    </source>
</evidence>
<dbReference type="InterPro" id="IPR036551">
    <property type="entry name" value="Flavin_trans-like"/>
</dbReference>
<feature type="domain" description="Flavoprotein" evidence="8">
    <location>
        <begin position="1"/>
        <end position="171"/>
    </location>
</feature>
<dbReference type="RefSeq" id="WP_073030354.1">
    <property type="nucleotide sequence ID" value="NZ_FQXJ01000009.1"/>
</dbReference>
<reference evidence="10" key="1">
    <citation type="submission" date="2016-11" db="EMBL/GenBank/DDBJ databases">
        <authorList>
            <person name="Varghese N."/>
            <person name="Submissions S."/>
        </authorList>
    </citation>
    <scope>NUCLEOTIDE SEQUENCE [LARGE SCALE GENOMIC DNA]</scope>
    <source>
        <strain evidence="10">DSM 15449</strain>
    </source>
</reference>
<dbReference type="EC" id="2.5.1.129" evidence="7"/>
<feature type="binding site" evidence="7">
    <location>
        <position position="121"/>
    </location>
    <ligand>
        <name>FMN</name>
        <dbReference type="ChEBI" id="CHEBI:58210"/>
    </ligand>
</feature>
<evidence type="ECO:0000256" key="1">
    <source>
        <dbReference type="ARBA" id="ARBA00022602"/>
    </source>
</evidence>
<dbReference type="STRING" id="1121420.SAMN02746098_02817"/>
<dbReference type="FunFam" id="3.40.50.1950:FF:000001">
    <property type="entry name" value="Flavin prenyltransferase UbiX"/>
    <property type="match status" value="1"/>
</dbReference>
<proteinExistence type="inferred from homology"/>
<dbReference type="OrthoDB" id="9781577at2"/>
<keyword evidence="1 7" id="KW-0637">Prenyltransferase</keyword>
<keyword evidence="2 7" id="KW-0285">Flavoprotein</keyword>
<evidence type="ECO:0000313" key="10">
    <source>
        <dbReference type="Proteomes" id="UP000183954"/>
    </source>
</evidence>
<accession>A0A1M5Z0E5</accession>
<evidence type="ECO:0000256" key="2">
    <source>
        <dbReference type="ARBA" id="ARBA00022630"/>
    </source>
</evidence>
<evidence type="ECO:0000256" key="7">
    <source>
        <dbReference type="HAMAP-Rule" id="MF_01984"/>
    </source>
</evidence>
<organism evidence="9 10">
    <name type="scientific">Desulfosporosinus lacus DSM 15449</name>
    <dbReference type="NCBI Taxonomy" id="1121420"/>
    <lineage>
        <taxon>Bacteria</taxon>
        <taxon>Bacillati</taxon>
        <taxon>Bacillota</taxon>
        <taxon>Clostridia</taxon>
        <taxon>Eubacteriales</taxon>
        <taxon>Desulfitobacteriaceae</taxon>
        <taxon>Desulfosporosinus</taxon>
    </lineage>
</organism>
<dbReference type="SUPFAM" id="SSF52507">
    <property type="entry name" value="Homo-oligomeric flavin-containing Cys decarboxylases, HFCD"/>
    <property type="match status" value="1"/>
</dbReference>
<dbReference type="NCBIfam" id="NF004685">
    <property type="entry name" value="PRK06029.1"/>
    <property type="match status" value="1"/>
</dbReference>
<comment type="function">
    <text evidence="7">Flavin prenyltransferase that catalyzes the synthesis of the prenylated FMN cofactor (prenyl-FMN) for 4-hydroxy-3-polyprenylbenzoic acid decarboxylase UbiD. The prenyltransferase is metal-independent and links a dimethylallyl moiety from dimethylallyl monophosphate (DMAP) to the flavin N5 and C6 atoms of FMN.</text>
</comment>
<name>A0A1M5Z0E5_9FIRM</name>
<sequence length="194" mass="21272">MKLIVGISGATGAIYGIRMLQTLGACQIESHLVLTDSAKRTIETETNFSVKEVENLADYVYDNRDIGASISSGSFKTDGMLIAPCAIKSLSALANSYNDSLLVRAADVVLKERRKLVVIPRETPLHIGHLKLLTAVAEMGAVILPPMPAYYHMPKTIDDIINQTVGKALDQFDVSHQLFKRWEGGGTRQKLRTM</sequence>
<dbReference type="Pfam" id="PF02441">
    <property type="entry name" value="Flavoprotein"/>
    <property type="match status" value="1"/>
</dbReference>
<dbReference type="HAMAP" id="MF_01984">
    <property type="entry name" value="ubiX_pad"/>
    <property type="match status" value="1"/>
</dbReference>
<gene>
    <name evidence="7" type="primary">ubiX</name>
    <name evidence="9" type="ORF">SAMN02746098_02817</name>
</gene>
<comment type="caution">
    <text evidence="7">Lacks conserved residue(s) required for the propagation of feature annotation.</text>
</comment>